<dbReference type="InterPro" id="IPR000983">
    <property type="entry name" value="Bac_GSPG_pilin"/>
</dbReference>
<evidence type="ECO:0000256" key="1">
    <source>
        <dbReference type="ARBA" id="ARBA00005233"/>
    </source>
</evidence>
<gene>
    <name evidence="6" type="ORF">CIK83_02145</name>
</gene>
<dbReference type="GO" id="GO:0015627">
    <property type="term" value="C:type II protein secretion system complex"/>
    <property type="evidence" value="ECO:0007669"/>
    <property type="project" value="InterPro"/>
</dbReference>
<dbReference type="Pfam" id="PF07963">
    <property type="entry name" value="N_methyl"/>
    <property type="match status" value="1"/>
</dbReference>
<proteinExistence type="inferred from homology"/>
<dbReference type="InterPro" id="IPR045584">
    <property type="entry name" value="Pilin-like"/>
</dbReference>
<dbReference type="GO" id="GO:0044096">
    <property type="term" value="C:type IV pilus"/>
    <property type="evidence" value="ECO:0007669"/>
    <property type="project" value="TreeGrafter"/>
</dbReference>
<dbReference type="EMBL" id="QPGL01000001">
    <property type="protein sequence ID" value="RCS72508.1"/>
    <property type="molecule type" value="Genomic_DNA"/>
</dbReference>
<keyword evidence="5" id="KW-1133">Transmembrane helix</keyword>
<feature type="transmembrane region" description="Helical" evidence="5">
    <location>
        <begin position="20"/>
        <end position="38"/>
    </location>
</feature>
<dbReference type="Proteomes" id="UP000252479">
    <property type="component" value="Unassembled WGS sequence"/>
</dbReference>
<dbReference type="OrthoDB" id="5918848at2"/>
<dbReference type="AlphaFoldDB" id="A0A368LKZ8"/>
<evidence type="ECO:0000313" key="7">
    <source>
        <dbReference type="Proteomes" id="UP000252479"/>
    </source>
</evidence>
<dbReference type="PRINTS" id="PR00813">
    <property type="entry name" value="BCTERIALGSPG"/>
</dbReference>
<evidence type="ECO:0000256" key="4">
    <source>
        <dbReference type="RuleBase" id="RU000389"/>
    </source>
</evidence>
<dbReference type="PROSITE" id="PS00409">
    <property type="entry name" value="PROKAR_NTER_METHYL"/>
    <property type="match status" value="1"/>
</dbReference>
<dbReference type="GO" id="GO:0015628">
    <property type="term" value="P:protein secretion by the type II secretion system"/>
    <property type="evidence" value="ECO:0007669"/>
    <property type="project" value="InterPro"/>
</dbReference>
<reference evidence="6 7" key="1">
    <citation type="journal article" date="2017" name="Elife">
        <title>Extensive horizontal gene transfer in cheese-associated bacteria.</title>
        <authorList>
            <person name="Bonham K.S."/>
            <person name="Wolfe B.E."/>
            <person name="Dutton R.J."/>
        </authorList>
    </citation>
    <scope>NUCLEOTIDE SEQUENCE [LARGE SCALE GENOMIC DNA]</scope>
    <source>
        <strain evidence="6 7">JB196</strain>
    </source>
</reference>
<dbReference type="GO" id="GO:0043107">
    <property type="term" value="P:type IV pilus-dependent motility"/>
    <property type="evidence" value="ECO:0007669"/>
    <property type="project" value="TreeGrafter"/>
</dbReference>
<evidence type="ECO:0000256" key="3">
    <source>
        <dbReference type="ARBA" id="ARBA00022481"/>
    </source>
</evidence>
<keyword evidence="3" id="KW-0488">Methylation</keyword>
<dbReference type="GO" id="GO:0007155">
    <property type="term" value="P:cell adhesion"/>
    <property type="evidence" value="ECO:0007669"/>
    <property type="project" value="InterPro"/>
</dbReference>
<dbReference type="RefSeq" id="WP_086961926.1">
    <property type="nucleotide sequence ID" value="NZ_AP018680.1"/>
</dbReference>
<comment type="caution">
    <text evidence="6">The sequence shown here is derived from an EMBL/GenBank/DDBJ whole genome shotgun (WGS) entry which is preliminary data.</text>
</comment>
<dbReference type="GeneID" id="303190931"/>
<dbReference type="Gene3D" id="3.30.700.10">
    <property type="entry name" value="Glycoprotein, Type 4 Pilin"/>
    <property type="match status" value="1"/>
</dbReference>
<comment type="similarity">
    <text evidence="1 4">Belongs to the N-Me-Phe pilin family.</text>
</comment>
<dbReference type="NCBIfam" id="TIGR02532">
    <property type="entry name" value="IV_pilin_GFxxxE"/>
    <property type="match status" value="1"/>
</dbReference>
<dbReference type="PANTHER" id="PTHR30093">
    <property type="entry name" value="GENERAL SECRETION PATHWAY PROTEIN G"/>
    <property type="match status" value="1"/>
</dbReference>
<keyword evidence="5" id="KW-0812">Transmembrane</keyword>
<dbReference type="InterPro" id="IPR001082">
    <property type="entry name" value="Pilin"/>
</dbReference>
<accession>A0A368LKZ8</accession>
<dbReference type="Pfam" id="PF00114">
    <property type="entry name" value="Pilin"/>
    <property type="match status" value="1"/>
</dbReference>
<keyword evidence="5" id="KW-0472">Membrane</keyword>
<sequence>MKQFQQGKKKLQKGFTLIELMIVVAIIGVLSAIAIPAYKNYVVKAEAATGLSTVRSLLTNVDMFEQENAAFPSAISEAGASTDMNSLGTLGLNQSTKTLTFTYTGGSLSGTVISLAKTDEGWTCGFDAATKTKHGDELPKSCNK</sequence>
<comment type="subunit">
    <text evidence="2">The pili are polar flexible filaments of about 5.4 nanometers diameter and 2.5 micrometers average length; they consist of only a single polypeptide chain arranged in a helical configuration of five subunits per turn in the assembled pilus.</text>
</comment>
<evidence type="ECO:0000256" key="5">
    <source>
        <dbReference type="SAM" id="Phobius"/>
    </source>
</evidence>
<keyword evidence="4" id="KW-0281">Fimbrium</keyword>
<protein>
    <submittedName>
        <fullName evidence="6">Pilin</fullName>
    </submittedName>
</protein>
<dbReference type="SUPFAM" id="SSF54523">
    <property type="entry name" value="Pili subunits"/>
    <property type="match status" value="1"/>
</dbReference>
<evidence type="ECO:0000313" key="6">
    <source>
        <dbReference type="EMBL" id="RCS72508.1"/>
    </source>
</evidence>
<dbReference type="InterPro" id="IPR012902">
    <property type="entry name" value="N_methyl_site"/>
</dbReference>
<organism evidence="6 7">
    <name type="scientific">Vibrio casei</name>
    <dbReference type="NCBI Taxonomy" id="673372"/>
    <lineage>
        <taxon>Bacteria</taxon>
        <taxon>Pseudomonadati</taxon>
        <taxon>Pseudomonadota</taxon>
        <taxon>Gammaproteobacteria</taxon>
        <taxon>Vibrionales</taxon>
        <taxon>Vibrionaceae</taxon>
        <taxon>Vibrio</taxon>
    </lineage>
</organism>
<dbReference type="PANTHER" id="PTHR30093:SF34">
    <property type="entry name" value="PREPILIN PEPTIDASE-DEPENDENT PROTEIN D"/>
    <property type="match status" value="1"/>
</dbReference>
<name>A0A368LKZ8_9VIBR</name>
<keyword evidence="7" id="KW-1185">Reference proteome</keyword>
<evidence type="ECO:0000256" key="2">
    <source>
        <dbReference type="ARBA" id="ARBA00011156"/>
    </source>
</evidence>